<protein>
    <submittedName>
        <fullName evidence="2">Uncharacterized protein</fullName>
    </submittedName>
</protein>
<dbReference type="EMBL" id="CM007897">
    <property type="protein sequence ID" value="OTG17971.1"/>
    <property type="molecule type" value="Genomic_DNA"/>
</dbReference>
<dbReference type="Gramene" id="mRNA:HanXRQr2_Chr07g0299801">
    <property type="protein sequence ID" value="CDS:HanXRQr2_Chr07g0299801.1"/>
    <property type="gene ID" value="HanXRQr2_Chr07g0299801"/>
</dbReference>
<dbReference type="AlphaFoldDB" id="A0A251U6N5"/>
<reference evidence="2" key="2">
    <citation type="submission" date="2017-02" db="EMBL/GenBank/DDBJ databases">
        <title>Sunflower complete genome.</title>
        <authorList>
            <person name="Langlade N."/>
            <person name="Munos S."/>
        </authorList>
    </citation>
    <scope>NUCLEOTIDE SEQUENCE [LARGE SCALE GENOMIC DNA]</scope>
    <source>
        <tissue evidence="2">Leaves</tissue>
    </source>
</reference>
<evidence type="ECO:0000313" key="3">
    <source>
        <dbReference type="Proteomes" id="UP000215914"/>
    </source>
</evidence>
<dbReference type="InParanoid" id="A0A251U6N5"/>
<dbReference type="Proteomes" id="UP000215914">
    <property type="component" value="Chromosome 8"/>
</dbReference>
<evidence type="ECO:0000313" key="2">
    <source>
        <dbReference type="EMBL" id="OTG17971.1"/>
    </source>
</evidence>
<accession>A0A251U6N5</accession>
<dbReference type="EMBL" id="MNCJ02000322">
    <property type="protein sequence ID" value="KAF5799020.1"/>
    <property type="molecule type" value="Genomic_DNA"/>
</dbReference>
<dbReference type="PANTHER" id="PTHR45286">
    <property type="entry name" value="CHAPERONE DNAJ-DOMAIN SUPERFAMILY PROTEIN"/>
    <property type="match status" value="1"/>
</dbReference>
<evidence type="ECO:0000313" key="1">
    <source>
        <dbReference type="EMBL" id="KAF5799020.1"/>
    </source>
</evidence>
<dbReference type="STRING" id="4232.A0A251U6N5"/>
<keyword evidence="3" id="KW-1185">Reference proteome</keyword>
<proteinExistence type="predicted"/>
<sequence>MYTYESYETTEKPMEVVEWLEWYRYAINDIVSEKRIMDGTGYFDVLQNDFYSAINAAYYGPLIQSMDFLPDCFEAGVRSVPGTPEVLHLVSGRDLFGDGGGG</sequence>
<reference evidence="1 3" key="1">
    <citation type="journal article" date="2017" name="Nature">
        <title>The sunflower genome provides insights into oil metabolism, flowering and Asterid evolution.</title>
        <authorList>
            <person name="Badouin H."/>
            <person name="Gouzy J."/>
            <person name="Grassa C.J."/>
            <person name="Murat F."/>
            <person name="Staton S.E."/>
            <person name="Cottret L."/>
            <person name="Lelandais-Briere C."/>
            <person name="Owens G.L."/>
            <person name="Carrere S."/>
            <person name="Mayjonade B."/>
            <person name="Legrand L."/>
            <person name="Gill N."/>
            <person name="Kane N.C."/>
            <person name="Bowers J.E."/>
            <person name="Hubner S."/>
            <person name="Bellec A."/>
            <person name="Berard A."/>
            <person name="Berges H."/>
            <person name="Blanchet N."/>
            <person name="Boniface M.C."/>
            <person name="Brunel D."/>
            <person name="Catrice O."/>
            <person name="Chaidir N."/>
            <person name="Claudel C."/>
            <person name="Donnadieu C."/>
            <person name="Faraut T."/>
            <person name="Fievet G."/>
            <person name="Helmstetter N."/>
            <person name="King M."/>
            <person name="Knapp S.J."/>
            <person name="Lai Z."/>
            <person name="Le Paslier M.C."/>
            <person name="Lippi Y."/>
            <person name="Lorenzon L."/>
            <person name="Mandel J.R."/>
            <person name="Marage G."/>
            <person name="Marchand G."/>
            <person name="Marquand E."/>
            <person name="Bret-Mestries E."/>
            <person name="Morien E."/>
            <person name="Nambeesan S."/>
            <person name="Nguyen T."/>
            <person name="Pegot-Espagnet P."/>
            <person name="Pouilly N."/>
            <person name="Raftis F."/>
            <person name="Sallet E."/>
            <person name="Schiex T."/>
            <person name="Thomas J."/>
            <person name="Vandecasteele C."/>
            <person name="Vares D."/>
            <person name="Vear F."/>
            <person name="Vautrin S."/>
            <person name="Crespi M."/>
            <person name="Mangin B."/>
            <person name="Burke J.M."/>
            <person name="Salse J."/>
            <person name="Munos S."/>
            <person name="Vincourt P."/>
            <person name="Rieseberg L.H."/>
            <person name="Langlade N.B."/>
        </authorList>
    </citation>
    <scope>NUCLEOTIDE SEQUENCE [LARGE SCALE GENOMIC DNA]</scope>
    <source>
        <strain evidence="3">cv. SF193</strain>
        <tissue evidence="1">Leaves</tissue>
    </source>
</reference>
<organism evidence="2 3">
    <name type="scientific">Helianthus annuus</name>
    <name type="common">Common sunflower</name>
    <dbReference type="NCBI Taxonomy" id="4232"/>
    <lineage>
        <taxon>Eukaryota</taxon>
        <taxon>Viridiplantae</taxon>
        <taxon>Streptophyta</taxon>
        <taxon>Embryophyta</taxon>
        <taxon>Tracheophyta</taxon>
        <taxon>Spermatophyta</taxon>
        <taxon>Magnoliopsida</taxon>
        <taxon>eudicotyledons</taxon>
        <taxon>Gunneridae</taxon>
        <taxon>Pentapetalae</taxon>
        <taxon>asterids</taxon>
        <taxon>campanulids</taxon>
        <taxon>Asterales</taxon>
        <taxon>Asteraceae</taxon>
        <taxon>Asteroideae</taxon>
        <taxon>Heliantheae alliance</taxon>
        <taxon>Heliantheae</taxon>
        <taxon>Helianthus</taxon>
    </lineage>
</organism>
<dbReference type="PANTHER" id="PTHR45286:SF1">
    <property type="entry name" value="CHAPERONE DNAJ-DOMAIN SUPERFAMILY PROTEIN"/>
    <property type="match status" value="1"/>
</dbReference>
<reference evidence="1" key="3">
    <citation type="submission" date="2020-06" db="EMBL/GenBank/DDBJ databases">
        <title>Helianthus annuus Genome sequencing and assembly Release 2.</title>
        <authorList>
            <person name="Gouzy J."/>
            <person name="Langlade N."/>
            <person name="Munos S."/>
        </authorList>
    </citation>
    <scope>NUCLEOTIDE SEQUENCE</scope>
    <source>
        <tissue evidence="1">Leaves</tissue>
    </source>
</reference>
<dbReference type="OrthoDB" id="1692524at2759"/>
<gene>
    <name evidence="2" type="ORF">HannXRQ_Chr08g0218031</name>
    <name evidence="1" type="ORF">HanXRQr2_Chr07g0299801</name>
</gene>
<name>A0A251U6N5_HELAN</name>